<comment type="caution">
    <text evidence="1">The sequence shown here is derived from an EMBL/GenBank/DDBJ whole genome shotgun (WGS) entry which is preliminary data.</text>
</comment>
<protein>
    <submittedName>
        <fullName evidence="1">Uncharacterized protein</fullName>
    </submittedName>
</protein>
<organism evidence="1 2">
    <name type="scientific">Litorisediminicola beolgyonensis</name>
    <dbReference type="NCBI Taxonomy" id="1173614"/>
    <lineage>
        <taxon>Bacteria</taxon>
        <taxon>Pseudomonadati</taxon>
        <taxon>Pseudomonadota</taxon>
        <taxon>Alphaproteobacteria</taxon>
        <taxon>Rhodobacterales</taxon>
        <taxon>Paracoccaceae</taxon>
        <taxon>Litorisediminicola</taxon>
    </lineage>
</organism>
<evidence type="ECO:0000313" key="1">
    <source>
        <dbReference type="EMBL" id="MFD1341446.1"/>
    </source>
</evidence>
<reference evidence="2" key="1">
    <citation type="journal article" date="2019" name="Int. J. Syst. Evol. Microbiol.">
        <title>The Global Catalogue of Microorganisms (GCM) 10K type strain sequencing project: providing services to taxonomists for standard genome sequencing and annotation.</title>
        <authorList>
            <consortium name="The Broad Institute Genomics Platform"/>
            <consortium name="The Broad Institute Genome Sequencing Center for Infectious Disease"/>
            <person name="Wu L."/>
            <person name="Ma J."/>
        </authorList>
    </citation>
    <scope>NUCLEOTIDE SEQUENCE [LARGE SCALE GENOMIC DNA]</scope>
    <source>
        <strain evidence="2">CCUG 62953</strain>
    </source>
</reference>
<dbReference type="Proteomes" id="UP001597135">
    <property type="component" value="Unassembled WGS sequence"/>
</dbReference>
<accession>A0ABW3ZEJ6</accession>
<evidence type="ECO:0000313" key="2">
    <source>
        <dbReference type="Proteomes" id="UP001597135"/>
    </source>
</evidence>
<dbReference type="RefSeq" id="WP_386801504.1">
    <property type="nucleotide sequence ID" value="NZ_JBHTMU010000004.1"/>
</dbReference>
<name>A0ABW3ZEJ6_9RHOB</name>
<proteinExistence type="predicted"/>
<sequence length="251" mass="27452">MNALNQNFIPKGLRGRNRNAIPLSMATLRDLSDWIEGTLGGDAPRVNSLVKLVRREGLFSSGGRGRNATRMAPQDFATAIVCALTTAAPTKAAEEVRRILALRTFSVSVDPGDGGGFRDFSVWGESRKLPATDPDGNRMLPPELADCPATLGDALAMWAEHFAENPASGVMDWDEISLRIACAPQVELQLFNPDWQNHRWGTEEGDYRAYAWKLRFEAEGLNYDPMLRETVTKLSAHVLRALADLAGAADG</sequence>
<dbReference type="EMBL" id="JBHTMU010000004">
    <property type="protein sequence ID" value="MFD1341446.1"/>
    <property type="molecule type" value="Genomic_DNA"/>
</dbReference>
<keyword evidence="2" id="KW-1185">Reference proteome</keyword>
<gene>
    <name evidence="1" type="ORF">ACFQ4E_03355</name>
</gene>